<evidence type="ECO:0000256" key="2">
    <source>
        <dbReference type="SAM" id="MobiDB-lite"/>
    </source>
</evidence>
<evidence type="ECO:0000313" key="3">
    <source>
        <dbReference type="EMBL" id="OGL66792.1"/>
    </source>
</evidence>
<dbReference type="PROSITE" id="PS50005">
    <property type="entry name" value="TPR"/>
    <property type="match status" value="1"/>
</dbReference>
<dbReference type="SUPFAM" id="SSF48452">
    <property type="entry name" value="TPR-like"/>
    <property type="match status" value="1"/>
</dbReference>
<comment type="caution">
    <text evidence="3">The sequence shown here is derived from an EMBL/GenBank/DDBJ whole genome shotgun (WGS) entry which is preliminary data.</text>
</comment>
<feature type="region of interest" description="Disordered" evidence="2">
    <location>
        <begin position="233"/>
        <end position="253"/>
    </location>
</feature>
<evidence type="ECO:0000313" key="4">
    <source>
        <dbReference type="Proteomes" id="UP000177885"/>
    </source>
</evidence>
<gene>
    <name evidence="3" type="ORF">A2856_03435</name>
</gene>
<protein>
    <submittedName>
        <fullName evidence="3">Uncharacterized protein</fullName>
    </submittedName>
</protein>
<evidence type="ECO:0000256" key="1">
    <source>
        <dbReference type="PROSITE-ProRule" id="PRU00339"/>
    </source>
</evidence>
<dbReference type="EMBL" id="MGDT01000006">
    <property type="protein sequence ID" value="OGL66792.1"/>
    <property type="molecule type" value="Genomic_DNA"/>
</dbReference>
<feature type="repeat" description="TPR" evidence="1">
    <location>
        <begin position="147"/>
        <end position="180"/>
    </location>
</feature>
<reference evidence="3 4" key="1">
    <citation type="journal article" date="2016" name="Nat. Commun.">
        <title>Thousands of microbial genomes shed light on interconnected biogeochemical processes in an aquifer system.</title>
        <authorList>
            <person name="Anantharaman K."/>
            <person name="Brown C.T."/>
            <person name="Hug L.A."/>
            <person name="Sharon I."/>
            <person name="Castelle C.J."/>
            <person name="Probst A.J."/>
            <person name="Thomas B.C."/>
            <person name="Singh A."/>
            <person name="Wilkins M.J."/>
            <person name="Karaoz U."/>
            <person name="Brodie E.L."/>
            <person name="Williams K.H."/>
            <person name="Hubbard S.S."/>
            <person name="Banfield J.F."/>
        </authorList>
    </citation>
    <scope>NUCLEOTIDE SEQUENCE [LARGE SCALE GENOMIC DNA]</scope>
</reference>
<keyword evidence="1" id="KW-0802">TPR repeat</keyword>
<dbReference type="SMART" id="SM00028">
    <property type="entry name" value="TPR"/>
    <property type="match status" value="3"/>
</dbReference>
<dbReference type="Gene3D" id="1.25.40.10">
    <property type="entry name" value="Tetratricopeptide repeat domain"/>
    <property type="match status" value="1"/>
</dbReference>
<dbReference type="InterPro" id="IPR011990">
    <property type="entry name" value="TPR-like_helical_dom_sf"/>
</dbReference>
<dbReference type="InterPro" id="IPR019734">
    <property type="entry name" value="TPR_rpt"/>
</dbReference>
<dbReference type="STRING" id="1802385.A2856_03435"/>
<dbReference type="Pfam" id="PF13432">
    <property type="entry name" value="TPR_16"/>
    <property type="match status" value="1"/>
</dbReference>
<sequence>MWVWFIPLVLLVASLVVAGAILLRKVPELRVMETSSAAEERARHVKETIIMQRFDRLKREKLGKVGKMATDAGSGALKIGRRAVQRLYRLEQYYQKVKRAPEAGGKAADPATVERLLEEAEGFARAGEPIQAEKKYIEVISHNPKTAAAYEGLGNLYLDLKHYDQSREALSFALRLSPGDASVHMSLADLDLAEGKAHAALAHLRESVEKRPNNPKYLDRYIETALAAKERKDAEKGIASLKASNPDNQKIPVFESGLSTLPEAEALGRSLTGEPSQEG</sequence>
<accession>A0A1F7TLE8</accession>
<dbReference type="AlphaFoldDB" id="A0A1F7TLE8"/>
<dbReference type="Proteomes" id="UP000177885">
    <property type="component" value="Unassembled WGS sequence"/>
</dbReference>
<proteinExistence type="predicted"/>
<organism evidence="3 4">
    <name type="scientific">Candidatus Uhrbacteria bacterium RIFCSPHIGHO2_01_FULL_63_20</name>
    <dbReference type="NCBI Taxonomy" id="1802385"/>
    <lineage>
        <taxon>Bacteria</taxon>
        <taxon>Candidatus Uhriibacteriota</taxon>
    </lineage>
</organism>
<name>A0A1F7TLE8_9BACT</name>